<accession>A0A2P5FNH1</accession>
<dbReference type="EMBL" id="JXTC01000019">
    <property type="protein sequence ID" value="PON99361.1"/>
    <property type="molecule type" value="Genomic_DNA"/>
</dbReference>
<keyword evidence="1" id="KW-1133">Transmembrane helix</keyword>
<keyword evidence="1" id="KW-0472">Membrane</keyword>
<gene>
    <name evidence="3" type="ORF">TorRG33x02_049040</name>
</gene>
<keyword evidence="4" id="KW-1185">Reference proteome</keyword>
<dbReference type="InParanoid" id="A0A2P5FNH1"/>
<keyword evidence="2" id="KW-0732">Signal</keyword>
<feature type="non-terminal residue" evidence="3">
    <location>
        <position position="1"/>
    </location>
</feature>
<comment type="caution">
    <text evidence="3">The sequence shown here is derived from an EMBL/GenBank/DDBJ whole genome shotgun (WGS) entry which is preliminary data.</text>
</comment>
<protein>
    <recommendedName>
        <fullName evidence="5">Transmembrane protein</fullName>
    </recommendedName>
</protein>
<evidence type="ECO:0008006" key="5">
    <source>
        <dbReference type="Google" id="ProtNLM"/>
    </source>
</evidence>
<dbReference type="AlphaFoldDB" id="A0A2P5FNH1"/>
<evidence type="ECO:0000256" key="1">
    <source>
        <dbReference type="SAM" id="Phobius"/>
    </source>
</evidence>
<proteinExistence type="predicted"/>
<sequence>SEMKRCVCFSLLFLLILLSQCLQSSAHQGVMYPNLHDHHGRRMSPKPKDILISLELAQKPRIYVRKKGFLSIFGIAIRGGSRGKRTSSANGDRPAFLYVFLCFTLFLGIVLA</sequence>
<keyword evidence="1" id="KW-0812">Transmembrane</keyword>
<name>A0A2P5FNH1_TREOI</name>
<feature type="signal peptide" evidence="2">
    <location>
        <begin position="1"/>
        <end position="26"/>
    </location>
</feature>
<evidence type="ECO:0000313" key="4">
    <source>
        <dbReference type="Proteomes" id="UP000237000"/>
    </source>
</evidence>
<evidence type="ECO:0000256" key="2">
    <source>
        <dbReference type="SAM" id="SignalP"/>
    </source>
</evidence>
<evidence type="ECO:0000313" key="3">
    <source>
        <dbReference type="EMBL" id="PON99361.1"/>
    </source>
</evidence>
<reference evidence="4" key="1">
    <citation type="submission" date="2016-06" db="EMBL/GenBank/DDBJ databases">
        <title>Parallel loss of symbiosis genes in relatives of nitrogen-fixing non-legume Parasponia.</title>
        <authorList>
            <person name="Van Velzen R."/>
            <person name="Holmer R."/>
            <person name="Bu F."/>
            <person name="Rutten L."/>
            <person name="Van Zeijl A."/>
            <person name="Liu W."/>
            <person name="Santuari L."/>
            <person name="Cao Q."/>
            <person name="Sharma T."/>
            <person name="Shen D."/>
            <person name="Roswanjaya Y."/>
            <person name="Wardhani T."/>
            <person name="Kalhor M.S."/>
            <person name="Jansen J."/>
            <person name="Van den Hoogen J."/>
            <person name="Gungor B."/>
            <person name="Hartog M."/>
            <person name="Hontelez J."/>
            <person name="Verver J."/>
            <person name="Yang W.-C."/>
            <person name="Schijlen E."/>
            <person name="Repin R."/>
            <person name="Schilthuizen M."/>
            <person name="Schranz E."/>
            <person name="Heidstra R."/>
            <person name="Miyata K."/>
            <person name="Fedorova E."/>
            <person name="Kohlen W."/>
            <person name="Bisseling T."/>
            <person name="Smit S."/>
            <person name="Geurts R."/>
        </authorList>
    </citation>
    <scope>NUCLEOTIDE SEQUENCE [LARGE SCALE GENOMIC DNA]</scope>
    <source>
        <strain evidence="4">cv. RG33-2</strain>
    </source>
</reference>
<dbReference type="Proteomes" id="UP000237000">
    <property type="component" value="Unassembled WGS sequence"/>
</dbReference>
<feature type="chain" id="PRO_5015144720" description="Transmembrane protein" evidence="2">
    <location>
        <begin position="27"/>
        <end position="112"/>
    </location>
</feature>
<organism evidence="3 4">
    <name type="scientific">Trema orientale</name>
    <name type="common">Charcoal tree</name>
    <name type="synonym">Celtis orientalis</name>
    <dbReference type="NCBI Taxonomy" id="63057"/>
    <lineage>
        <taxon>Eukaryota</taxon>
        <taxon>Viridiplantae</taxon>
        <taxon>Streptophyta</taxon>
        <taxon>Embryophyta</taxon>
        <taxon>Tracheophyta</taxon>
        <taxon>Spermatophyta</taxon>
        <taxon>Magnoliopsida</taxon>
        <taxon>eudicotyledons</taxon>
        <taxon>Gunneridae</taxon>
        <taxon>Pentapetalae</taxon>
        <taxon>rosids</taxon>
        <taxon>fabids</taxon>
        <taxon>Rosales</taxon>
        <taxon>Cannabaceae</taxon>
        <taxon>Trema</taxon>
    </lineage>
</organism>
<feature type="transmembrane region" description="Helical" evidence="1">
    <location>
        <begin position="95"/>
        <end position="111"/>
    </location>
</feature>